<accession>A0A3S5CI90</accession>
<dbReference type="AlphaFoldDB" id="A0A3S5CI90"/>
<reference evidence="1" key="1">
    <citation type="submission" date="2018-11" db="EMBL/GenBank/DDBJ databases">
        <authorList>
            <consortium name="Pathogen Informatics"/>
        </authorList>
    </citation>
    <scope>NUCLEOTIDE SEQUENCE</scope>
</reference>
<feature type="non-terminal residue" evidence="1">
    <location>
        <position position="1"/>
    </location>
</feature>
<evidence type="ECO:0000313" key="1">
    <source>
        <dbReference type="EMBL" id="VEL23632.1"/>
    </source>
</evidence>
<gene>
    <name evidence="1" type="ORF">PXEA_LOCUS17072</name>
</gene>
<evidence type="ECO:0000313" key="2">
    <source>
        <dbReference type="Proteomes" id="UP000784294"/>
    </source>
</evidence>
<dbReference type="Proteomes" id="UP000784294">
    <property type="component" value="Unassembled WGS sequence"/>
</dbReference>
<sequence>MPPTVEFRQDGQKTSHVASLVRRHKYSVPTTPPVEVKRRRTLRSKPSGCNNCPSSCCGLQNILSLLPTGAEWQFLLLVALTSAKTASRWTCPQSSGVFSTDTHTRTHGQLLHPLGFDRSVRLRLTSTGGVKGTEYLCLRTREATCEVFCPSCLNSTVGGILVAQAMATLEAVQTEMDGTPEDATYTPEEASKVRAKQVRVSSARPAFRYFRTMRQST</sequence>
<comment type="caution">
    <text evidence="1">The sequence shown here is derived from an EMBL/GenBank/DDBJ whole genome shotgun (WGS) entry which is preliminary data.</text>
</comment>
<protein>
    <submittedName>
        <fullName evidence="1">Uncharacterized protein</fullName>
    </submittedName>
</protein>
<proteinExistence type="predicted"/>
<keyword evidence="2" id="KW-1185">Reference proteome</keyword>
<dbReference type="EMBL" id="CAAALY010062967">
    <property type="protein sequence ID" value="VEL23632.1"/>
    <property type="molecule type" value="Genomic_DNA"/>
</dbReference>
<name>A0A3S5CI90_9PLAT</name>
<organism evidence="1 2">
    <name type="scientific">Protopolystoma xenopodis</name>
    <dbReference type="NCBI Taxonomy" id="117903"/>
    <lineage>
        <taxon>Eukaryota</taxon>
        <taxon>Metazoa</taxon>
        <taxon>Spiralia</taxon>
        <taxon>Lophotrochozoa</taxon>
        <taxon>Platyhelminthes</taxon>
        <taxon>Monogenea</taxon>
        <taxon>Polyopisthocotylea</taxon>
        <taxon>Polystomatidea</taxon>
        <taxon>Polystomatidae</taxon>
        <taxon>Protopolystoma</taxon>
    </lineage>
</organism>